<evidence type="ECO:0000256" key="1">
    <source>
        <dbReference type="ARBA" id="ARBA00022729"/>
    </source>
</evidence>
<gene>
    <name evidence="4" type="ORF">Q7A36_12695</name>
</gene>
<dbReference type="InterPro" id="IPR001638">
    <property type="entry name" value="Solute-binding_3/MltF_N"/>
</dbReference>
<dbReference type="SMART" id="SM00062">
    <property type="entry name" value="PBPb"/>
    <property type="match status" value="1"/>
</dbReference>
<dbReference type="EMBL" id="JAUTWS010000010">
    <property type="protein sequence ID" value="MDO9709204.1"/>
    <property type="molecule type" value="Genomic_DNA"/>
</dbReference>
<dbReference type="PANTHER" id="PTHR35936:SF17">
    <property type="entry name" value="ARGININE-BINDING EXTRACELLULAR PROTEIN ARTP"/>
    <property type="match status" value="1"/>
</dbReference>
<name>A0ABT9DZ99_9PROT</name>
<reference evidence="4 5" key="1">
    <citation type="submission" date="2023-08" db="EMBL/GenBank/DDBJ databases">
        <title>The draft genome sequence of Paracraurococcus sp. LOR1-02.</title>
        <authorList>
            <person name="Kingkaew E."/>
            <person name="Tanasupawat S."/>
        </authorList>
    </citation>
    <scope>NUCLEOTIDE SEQUENCE [LARGE SCALE GENOMIC DNA]</scope>
    <source>
        <strain evidence="4 5">LOR1-02</strain>
    </source>
</reference>
<feature type="chain" id="PRO_5045370184" description="Solute-binding protein family 3/N-terminal domain-containing protein" evidence="2">
    <location>
        <begin position="21"/>
        <end position="304"/>
    </location>
</feature>
<feature type="domain" description="Solute-binding protein family 3/N-terminal" evidence="3">
    <location>
        <begin position="23"/>
        <end position="284"/>
    </location>
</feature>
<dbReference type="RefSeq" id="WP_305104068.1">
    <property type="nucleotide sequence ID" value="NZ_JAUTWS010000010.1"/>
</dbReference>
<evidence type="ECO:0000313" key="4">
    <source>
        <dbReference type="EMBL" id="MDO9709204.1"/>
    </source>
</evidence>
<dbReference type="Gene3D" id="3.40.190.10">
    <property type="entry name" value="Periplasmic binding protein-like II"/>
    <property type="match status" value="3"/>
</dbReference>
<keyword evidence="1 2" id="KW-0732">Signal</keyword>
<organism evidence="4 5">
    <name type="scientific">Paracraurococcus lichenis</name>
    <dbReference type="NCBI Taxonomy" id="3064888"/>
    <lineage>
        <taxon>Bacteria</taxon>
        <taxon>Pseudomonadati</taxon>
        <taxon>Pseudomonadota</taxon>
        <taxon>Alphaproteobacteria</taxon>
        <taxon>Acetobacterales</taxon>
        <taxon>Roseomonadaceae</taxon>
        <taxon>Paracraurococcus</taxon>
    </lineage>
</organism>
<dbReference type="SUPFAM" id="SSF53850">
    <property type="entry name" value="Periplasmic binding protein-like II"/>
    <property type="match status" value="1"/>
</dbReference>
<dbReference type="Proteomes" id="UP001243009">
    <property type="component" value="Unassembled WGS sequence"/>
</dbReference>
<accession>A0ABT9DZ99</accession>
<feature type="signal peptide" evidence="2">
    <location>
        <begin position="1"/>
        <end position="20"/>
    </location>
</feature>
<evidence type="ECO:0000259" key="3">
    <source>
        <dbReference type="SMART" id="SM00062"/>
    </source>
</evidence>
<keyword evidence="5" id="KW-1185">Reference proteome</keyword>
<dbReference type="PANTHER" id="PTHR35936">
    <property type="entry name" value="MEMBRANE-BOUND LYTIC MUREIN TRANSGLYCOSYLASE F"/>
    <property type="match status" value="1"/>
</dbReference>
<protein>
    <recommendedName>
        <fullName evidence="3">Solute-binding protein family 3/N-terminal domain-containing protein</fullName>
    </recommendedName>
</protein>
<evidence type="ECO:0000313" key="5">
    <source>
        <dbReference type="Proteomes" id="UP001243009"/>
    </source>
</evidence>
<comment type="caution">
    <text evidence="4">The sequence shown here is derived from an EMBL/GenBank/DDBJ whole genome shotgun (WGS) entry which is preliminary data.</text>
</comment>
<evidence type="ECO:0000256" key="2">
    <source>
        <dbReference type="SAM" id="SignalP"/>
    </source>
</evidence>
<proteinExistence type="predicted"/>
<sequence>MRRAAAAALLLATLSGAASAEEALTVCLEEDVPPLSMKRGKEGAGFDLEVARRVAALLGRPLRVQWYETEADPDSQPDRQVNALLSDGKCDLAGGYPLAARALGRPMAERAKLPDFDGARPEDRRRWVALGTLVPTPAYRAGAIGVVMAPGKPAPQFRHLAELQGLRIGVEEKTLPDAIVTHYRGGMLLGTVTHVTAGRPLFEGLARGDYDAVVVELHRYDAWRARHPDSGLTLTEYRHPIAFNFGFVGLSTAAPLVQAAGAAVTRMREAGELPAIAERTGLTYAPPQVPEVTPPLRTAALRDD</sequence>